<dbReference type="EMBL" id="FZNT01000004">
    <property type="protein sequence ID" value="SNR51672.1"/>
    <property type="molecule type" value="Genomic_DNA"/>
</dbReference>
<dbReference type="AlphaFoldDB" id="A0A238WYY7"/>
<evidence type="ECO:0000313" key="3">
    <source>
        <dbReference type="Proteomes" id="UP000198384"/>
    </source>
</evidence>
<name>A0A238WYY7_9FLAO</name>
<keyword evidence="3" id="KW-1185">Reference proteome</keyword>
<feature type="domain" description="NadR/Ttd14 AAA" evidence="1">
    <location>
        <begin position="7"/>
        <end position="168"/>
    </location>
</feature>
<protein>
    <submittedName>
        <fullName evidence="2">Predicted ATPase</fullName>
    </submittedName>
</protein>
<organism evidence="2 3">
    <name type="scientific">Lutibacter agarilyticus</name>
    <dbReference type="NCBI Taxonomy" id="1109740"/>
    <lineage>
        <taxon>Bacteria</taxon>
        <taxon>Pseudomonadati</taxon>
        <taxon>Bacteroidota</taxon>
        <taxon>Flavobacteriia</taxon>
        <taxon>Flavobacteriales</taxon>
        <taxon>Flavobacteriaceae</taxon>
        <taxon>Lutibacter</taxon>
    </lineage>
</organism>
<accession>A0A238WYY7</accession>
<sequence>MAEIKKKYIISGAPGSGKSTLINALEEKGIQCLNEVSRDIIIAEQNSGNNGMPWGNMERFARLVFDETLIRFKKQPESLFCDRSLIDTMAYLEFADKPIFEDLKNFDFNQYYHPVVFFALPWSHIYIKDPQRPESFEYQWSLSNKLIAYYKNHNFKIVYLPFTSVQLRVDFIINNLKDIYC</sequence>
<evidence type="ECO:0000259" key="1">
    <source>
        <dbReference type="Pfam" id="PF13521"/>
    </source>
</evidence>
<dbReference type="Gene3D" id="3.40.50.300">
    <property type="entry name" value="P-loop containing nucleotide triphosphate hydrolases"/>
    <property type="match status" value="1"/>
</dbReference>
<dbReference type="Pfam" id="PF13521">
    <property type="entry name" value="AAA_28"/>
    <property type="match status" value="1"/>
</dbReference>
<dbReference type="InterPro" id="IPR027417">
    <property type="entry name" value="P-loop_NTPase"/>
</dbReference>
<dbReference type="RefSeq" id="WP_089381312.1">
    <property type="nucleotide sequence ID" value="NZ_FZNT01000004.1"/>
</dbReference>
<reference evidence="2 3" key="1">
    <citation type="submission" date="2017-06" db="EMBL/GenBank/DDBJ databases">
        <authorList>
            <person name="Kim H.J."/>
            <person name="Triplett B.A."/>
        </authorList>
    </citation>
    <scope>NUCLEOTIDE SEQUENCE [LARGE SCALE GENOMIC DNA]</scope>
    <source>
        <strain evidence="2 3">DSM 29150</strain>
    </source>
</reference>
<dbReference type="OrthoDB" id="5638848at2"/>
<evidence type="ECO:0000313" key="2">
    <source>
        <dbReference type="EMBL" id="SNR51672.1"/>
    </source>
</evidence>
<dbReference type="InterPro" id="IPR038727">
    <property type="entry name" value="NadR/Ttd14_AAA_dom"/>
</dbReference>
<dbReference type="Proteomes" id="UP000198384">
    <property type="component" value="Unassembled WGS sequence"/>
</dbReference>
<proteinExistence type="predicted"/>
<gene>
    <name evidence="2" type="ORF">SAMN06265371_104200</name>
</gene>
<dbReference type="SUPFAM" id="SSF52540">
    <property type="entry name" value="P-loop containing nucleoside triphosphate hydrolases"/>
    <property type="match status" value="1"/>
</dbReference>